<dbReference type="STRING" id="44252.DJ90_3990"/>
<dbReference type="OrthoDB" id="2941641at2"/>
<dbReference type="Proteomes" id="UP000442469">
    <property type="component" value="Unassembled WGS sequence"/>
</dbReference>
<dbReference type="AlphaFoldDB" id="A0A091A3A3"/>
<dbReference type="GeneID" id="77007013"/>
<dbReference type="HOGENOM" id="CLU_186078_0_0_9"/>
<name>A0A091A3A3_PAEMA</name>
<dbReference type="EMBL" id="WNZZ01000002">
    <property type="protein sequence ID" value="MUG21523.1"/>
    <property type="molecule type" value="Genomic_DNA"/>
</dbReference>
<reference evidence="2 4" key="2">
    <citation type="submission" date="2019-11" db="EMBL/GenBank/DDBJ databases">
        <title>Draft genome sequences of five Paenibacillus species of dairy origin.</title>
        <authorList>
            <person name="Olajide A.M."/>
            <person name="Chen S."/>
            <person name="Lapointe G."/>
        </authorList>
    </citation>
    <scope>NUCLEOTIDE SEQUENCE [LARGE SCALE GENOMIC DNA]</scope>
    <source>
        <strain evidence="2 4">3CT49</strain>
    </source>
</reference>
<comment type="caution">
    <text evidence="1">The sequence shown here is derived from an EMBL/GenBank/DDBJ whole genome shotgun (WGS) entry which is preliminary data.</text>
</comment>
<organism evidence="1 3">
    <name type="scientific">Paenibacillus macerans</name>
    <name type="common">Bacillus macerans</name>
    <dbReference type="NCBI Taxonomy" id="44252"/>
    <lineage>
        <taxon>Bacteria</taxon>
        <taxon>Bacillati</taxon>
        <taxon>Bacillota</taxon>
        <taxon>Bacilli</taxon>
        <taxon>Bacillales</taxon>
        <taxon>Paenibacillaceae</taxon>
        <taxon>Paenibacillus</taxon>
    </lineage>
</organism>
<dbReference type="PATRIC" id="fig|44252.3.peg.1092"/>
<reference evidence="1 3" key="1">
    <citation type="submission" date="2014-04" db="EMBL/GenBank/DDBJ databases">
        <authorList>
            <person name="Bishop-Lilly K.A."/>
            <person name="Broomall S.M."/>
            <person name="Chain P.S."/>
            <person name="Chertkov O."/>
            <person name="Coyne S.R."/>
            <person name="Daligault H.E."/>
            <person name="Davenport K.W."/>
            <person name="Erkkila T."/>
            <person name="Frey K.G."/>
            <person name="Gibbons H.S."/>
            <person name="Gu W."/>
            <person name="Jaissle J."/>
            <person name="Johnson S.L."/>
            <person name="Koroleva G.I."/>
            <person name="Ladner J.T."/>
            <person name="Lo C.-C."/>
            <person name="Minogue T.D."/>
            <person name="Munk C."/>
            <person name="Palacios G.F."/>
            <person name="Redden C.L."/>
            <person name="Rosenzweig C.N."/>
            <person name="Scholz M.B."/>
            <person name="Teshima H."/>
            <person name="Xu Y."/>
        </authorList>
    </citation>
    <scope>NUCLEOTIDE SEQUENCE [LARGE SCALE GENOMIC DNA]</scope>
    <source>
        <strain evidence="1 3">8244</strain>
    </source>
</reference>
<evidence type="ECO:0000313" key="4">
    <source>
        <dbReference type="Proteomes" id="UP000442469"/>
    </source>
</evidence>
<dbReference type="EMBL" id="JMQA01000017">
    <property type="protein sequence ID" value="KFN10796.1"/>
    <property type="molecule type" value="Genomic_DNA"/>
</dbReference>
<evidence type="ECO:0000313" key="3">
    <source>
        <dbReference type="Proteomes" id="UP000029278"/>
    </source>
</evidence>
<keyword evidence="3" id="KW-1185">Reference proteome</keyword>
<accession>A0A091A3A3</accession>
<evidence type="ECO:0000313" key="2">
    <source>
        <dbReference type="EMBL" id="MUG21523.1"/>
    </source>
</evidence>
<sequence>MELTYRFDPERLEIRETAGDADVEFEITFLQKEPVLAKMRDVQKQFEENDVYTDVLFYMNEGREQQYKVVVRKDFYTDFILALLKHQLLTRVEWT</sequence>
<proteinExistence type="predicted"/>
<evidence type="ECO:0000313" key="1">
    <source>
        <dbReference type="EMBL" id="KFN10796.1"/>
    </source>
</evidence>
<protein>
    <submittedName>
        <fullName evidence="1">Uncharacterized protein</fullName>
    </submittedName>
</protein>
<dbReference type="Proteomes" id="UP000029278">
    <property type="component" value="Unassembled WGS sequence"/>
</dbReference>
<dbReference type="RefSeq" id="WP_036622746.1">
    <property type="nucleotide sequence ID" value="NZ_BGML01000003.1"/>
</dbReference>
<gene>
    <name evidence="1" type="ORF">DJ90_3990</name>
    <name evidence="2" type="ORF">GNQ08_03640</name>
</gene>